<reference evidence="1" key="1">
    <citation type="submission" date="2019-12" db="EMBL/GenBank/DDBJ databases">
        <title>Genome sequencing and annotation of Brassica cretica.</title>
        <authorList>
            <person name="Studholme D.J."/>
            <person name="Sarris P."/>
        </authorList>
    </citation>
    <scope>NUCLEOTIDE SEQUENCE</scope>
    <source>
        <strain evidence="1">PFS-109/04</strain>
        <tissue evidence="1">Leaf</tissue>
    </source>
</reference>
<evidence type="ECO:0000313" key="2">
    <source>
        <dbReference type="Proteomes" id="UP000712600"/>
    </source>
</evidence>
<gene>
    <name evidence="1" type="ORF">F2Q69_00049716</name>
</gene>
<protein>
    <submittedName>
        <fullName evidence="1">Uncharacterized protein</fullName>
    </submittedName>
</protein>
<name>A0A8S9PR60_BRACR</name>
<comment type="caution">
    <text evidence="1">The sequence shown here is derived from an EMBL/GenBank/DDBJ whole genome shotgun (WGS) entry which is preliminary data.</text>
</comment>
<organism evidence="1 2">
    <name type="scientific">Brassica cretica</name>
    <name type="common">Mustard</name>
    <dbReference type="NCBI Taxonomy" id="69181"/>
    <lineage>
        <taxon>Eukaryota</taxon>
        <taxon>Viridiplantae</taxon>
        <taxon>Streptophyta</taxon>
        <taxon>Embryophyta</taxon>
        <taxon>Tracheophyta</taxon>
        <taxon>Spermatophyta</taxon>
        <taxon>Magnoliopsida</taxon>
        <taxon>eudicotyledons</taxon>
        <taxon>Gunneridae</taxon>
        <taxon>Pentapetalae</taxon>
        <taxon>rosids</taxon>
        <taxon>malvids</taxon>
        <taxon>Brassicales</taxon>
        <taxon>Brassicaceae</taxon>
        <taxon>Brassiceae</taxon>
        <taxon>Brassica</taxon>
    </lineage>
</organism>
<dbReference type="Proteomes" id="UP000712600">
    <property type="component" value="Unassembled WGS sequence"/>
</dbReference>
<dbReference type="AlphaFoldDB" id="A0A8S9PR60"/>
<accession>A0A8S9PR60</accession>
<evidence type="ECO:0000313" key="1">
    <source>
        <dbReference type="EMBL" id="KAF3526323.1"/>
    </source>
</evidence>
<proteinExistence type="predicted"/>
<sequence>MVVDELHRRGKRRGIEFTFEASCIAIKTGRRIRCVIRTKKKTTTILFRSISEFDPQITSPL</sequence>
<dbReference type="EMBL" id="QGKX02001347">
    <property type="protein sequence ID" value="KAF3526323.1"/>
    <property type="molecule type" value="Genomic_DNA"/>
</dbReference>